<dbReference type="EMBL" id="DTDP01000069">
    <property type="protein sequence ID" value="HGK53701.1"/>
    <property type="molecule type" value="Genomic_DNA"/>
</dbReference>
<gene>
    <name evidence="1" type="ORF">ENU72_01595</name>
</gene>
<name>A0A7V4E204_UNCW3</name>
<reference evidence="1" key="1">
    <citation type="journal article" date="2020" name="mSystems">
        <title>Genome- and Community-Level Interaction Insights into Carbon Utilization and Element Cycling Functions of Hydrothermarchaeota in Hydrothermal Sediment.</title>
        <authorList>
            <person name="Zhou Z."/>
            <person name="Liu Y."/>
            <person name="Xu W."/>
            <person name="Pan J."/>
            <person name="Luo Z.H."/>
            <person name="Li M."/>
        </authorList>
    </citation>
    <scope>NUCLEOTIDE SEQUENCE [LARGE SCALE GENOMIC DNA]</scope>
    <source>
        <strain evidence="1">SpSt-695</strain>
    </source>
</reference>
<organism evidence="1">
    <name type="scientific">candidate division WOR-3 bacterium</name>
    <dbReference type="NCBI Taxonomy" id="2052148"/>
    <lineage>
        <taxon>Bacteria</taxon>
        <taxon>Bacteria division WOR-3</taxon>
    </lineage>
</organism>
<evidence type="ECO:0000313" key="1">
    <source>
        <dbReference type="EMBL" id="HGK53701.1"/>
    </source>
</evidence>
<sequence length="60" mass="6942">MIVKIMVKEDKKWKVLCVGEFKGNMRYVNGLLYIEPEGKVGGAIEIKEIKEEEEKEEKGK</sequence>
<accession>A0A7V4E204</accession>
<proteinExistence type="predicted"/>
<dbReference type="AlphaFoldDB" id="A0A7V4E204"/>
<comment type="caution">
    <text evidence="1">The sequence shown here is derived from an EMBL/GenBank/DDBJ whole genome shotgun (WGS) entry which is preliminary data.</text>
</comment>
<protein>
    <submittedName>
        <fullName evidence="1">Uncharacterized protein</fullName>
    </submittedName>
</protein>